<dbReference type="InParanoid" id="Q0UH91"/>
<evidence type="ECO:0000313" key="1">
    <source>
        <dbReference type="EMBL" id="EAT84041.1"/>
    </source>
</evidence>
<reference evidence="2" key="1">
    <citation type="journal article" date="2007" name="Plant Cell">
        <title>Dothideomycete-plant interactions illuminated by genome sequencing and EST analysis of the wheat pathogen Stagonospora nodorum.</title>
        <authorList>
            <person name="Hane J.K."/>
            <person name="Lowe R.G."/>
            <person name="Solomon P.S."/>
            <person name="Tan K.C."/>
            <person name="Schoch C.L."/>
            <person name="Spatafora J.W."/>
            <person name="Crous P.W."/>
            <person name="Kodira C."/>
            <person name="Birren B.W."/>
            <person name="Galagan J.E."/>
            <person name="Torriani S.F."/>
            <person name="McDonald B.A."/>
            <person name="Oliver R.P."/>
        </authorList>
    </citation>
    <scope>NUCLEOTIDE SEQUENCE [LARGE SCALE GENOMIC DNA]</scope>
    <source>
        <strain evidence="2">SN15 / ATCC MYA-4574 / FGSC 10173</strain>
    </source>
</reference>
<name>Q0UH91_PHANO</name>
<proteinExistence type="predicted"/>
<gene>
    <name evidence="1" type="ORF">SNOG_08873</name>
</gene>
<dbReference type="EMBL" id="CH445337">
    <property type="protein sequence ID" value="EAT84041.1"/>
    <property type="molecule type" value="Genomic_DNA"/>
</dbReference>
<dbReference type="RefSeq" id="XP_001799177.1">
    <property type="nucleotide sequence ID" value="XM_001799125.1"/>
</dbReference>
<dbReference type="KEGG" id="pno:SNOG_08873"/>
<dbReference type="AlphaFoldDB" id="Q0UH91"/>
<accession>Q0UH91</accession>
<dbReference type="Proteomes" id="UP000001055">
    <property type="component" value="Unassembled WGS sequence"/>
</dbReference>
<protein>
    <submittedName>
        <fullName evidence="1">Uncharacterized protein</fullName>
    </submittedName>
</protein>
<dbReference type="GeneID" id="5976076"/>
<organism evidence="1 2">
    <name type="scientific">Phaeosphaeria nodorum (strain SN15 / ATCC MYA-4574 / FGSC 10173)</name>
    <name type="common">Glume blotch fungus</name>
    <name type="synonym">Parastagonospora nodorum</name>
    <dbReference type="NCBI Taxonomy" id="321614"/>
    <lineage>
        <taxon>Eukaryota</taxon>
        <taxon>Fungi</taxon>
        <taxon>Dikarya</taxon>
        <taxon>Ascomycota</taxon>
        <taxon>Pezizomycotina</taxon>
        <taxon>Dothideomycetes</taxon>
        <taxon>Pleosporomycetidae</taxon>
        <taxon>Pleosporales</taxon>
        <taxon>Pleosporineae</taxon>
        <taxon>Phaeosphaeriaceae</taxon>
        <taxon>Parastagonospora</taxon>
    </lineage>
</organism>
<dbReference type="HOGENOM" id="CLU_2886573_0_0_1"/>
<sequence length="63" mass="6894">MAWLLPPLKPLTSRTASVRHGGLQRKILDHDHSASWKAGTCLVGNDSVWTTDAPSMRQTPSLV</sequence>
<evidence type="ECO:0000313" key="2">
    <source>
        <dbReference type="Proteomes" id="UP000001055"/>
    </source>
</evidence>